<proteinExistence type="predicted"/>
<feature type="region of interest" description="Disordered" evidence="1">
    <location>
        <begin position="94"/>
        <end position="118"/>
    </location>
</feature>
<sequence length="118" mass="13373">MTIRLETPDATFRLTPEERARVRPDLDVDALEQLLAQVTSDVRPVLLQMHMAQQGEGVEGLRPMRMGDPALQPLLDEVWAPVWMAAGIEAIRREPRDFPGKELARQRLQDPSSPINRP</sequence>
<accession>A0A841H4K3</accession>
<keyword evidence="3" id="KW-1185">Reference proteome</keyword>
<evidence type="ECO:0000313" key="2">
    <source>
        <dbReference type="EMBL" id="MBB6073155.1"/>
    </source>
</evidence>
<evidence type="ECO:0000256" key="1">
    <source>
        <dbReference type="SAM" id="MobiDB-lite"/>
    </source>
</evidence>
<dbReference type="RefSeq" id="WP_170035076.1">
    <property type="nucleotide sequence ID" value="NZ_JABDTL010000001.1"/>
</dbReference>
<dbReference type="AlphaFoldDB" id="A0A841H4K3"/>
<protein>
    <submittedName>
        <fullName evidence="2">Uncharacterized protein</fullName>
    </submittedName>
</protein>
<dbReference type="EMBL" id="JACHIA010000021">
    <property type="protein sequence ID" value="MBB6073155.1"/>
    <property type="molecule type" value="Genomic_DNA"/>
</dbReference>
<organism evidence="2 3">
    <name type="scientific">Longimicrobium terrae</name>
    <dbReference type="NCBI Taxonomy" id="1639882"/>
    <lineage>
        <taxon>Bacteria</taxon>
        <taxon>Pseudomonadati</taxon>
        <taxon>Gemmatimonadota</taxon>
        <taxon>Longimicrobiia</taxon>
        <taxon>Longimicrobiales</taxon>
        <taxon>Longimicrobiaceae</taxon>
        <taxon>Longimicrobium</taxon>
    </lineage>
</organism>
<reference evidence="2 3" key="1">
    <citation type="submission" date="2020-08" db="EMBL/GenBank/DDBJ databases">
        <title>Genomic Encyclopedia of Type Strains, Phase IV (KMG-IV): sequencing the most valuable type-strain genomes for metagenomic binning, comparative biology and taxonomic classification.</title>
        <authorList>
            <person name="Goeker M."/>
        </authorList>
    </citation>
    <scope>NUCLEOTIDE SEQUENCE [LARGE SCALE GENOMIC DNA]</scope>
    <source>
        <strain evidence="2 3">DSM 29007</strain>
    </source>
</reference>
<name>A0A841H4K3_9BACT</name>
<feature type="compositionally biased region" description="Basic and acidic residues" evidence="1">
    <location>
        <begin position="94"/>
        <end position="108"/>
    </location>
</feature>
<evidence type="ECO:0000313" key="3">
    <source>
        <dbReference type="Proteomes" id="UP000582837"/>
    </source>
</evidence>
<comment type="caution">
    <text evidence="2">The sequence shown here is derived from an EMBL/GenBank/DDBJ whole genome shotgun (WGS) entry which is preliminary data.</text>
</comment>
<gene>
    <name evidence="2" type="ORF">HNQ61_004822</name>
</gene>
<feature type="compositionally biased region" description="Polar residues" evidence="1">
    <location>
        <begin position="109"/>
        <end position="118"/>
    </location>
</feature>
<dbReference type="Proteomes" id="UP000582837">
    <property type="component" value="Unassembled WGS sequence"/>
</dbReference>